<dbReference type="RefSeq" id="WP_110785172.1">
    <property type="nucleotide sequence ID" value="NZ_QKQS01000010.1"/>
</dbReference>
<organism evidence="5 6">
    <name type="scientific">Rhodopseudomonas palustris</name>
    <dbReference type="NCBI Taxonomy" id="1076"/>
    <lineage>
        <taxon>Bacteria</taxon>
        <taxon>Pseudomonadati</taxon>
        <taxon>Pseudomonadota</taxon>
        <taxon>Alphaproteobacteria</taxon>
        <taxon>Hyphomicrobiales</taxon>
        <taxon>Nitrobacteraceae</taxon>
        <taxon>Rhodopseudomonas</taxon>
    </lineage>
</organism>
<comment type="caution">
    <text evidence="5">The sequence shown here is derived from an EMBL/GenBank/DDBJ whole genome shotgun (WGS) entry which is preliminary data.</text>
</comment>
<evidence type="ECO:0000256" key="2">
    <source>
        <dbReference type="ARBA" id="ARBA00014031"/>
    </source>
</evidence>
<accession>A0A323UKW6</accession>
<keyword evidence="3 4" id="KW-0732">Signal</keyword>
<comment type="function">
    <text evidence="1">May be involved in the biogenesis of curli organelles.</text>
</comment>
<feature type="signal peptide" evidence="4">
    <location>
        <begin position="1"/>
        <end position="21"/>
    </location>
</feature>
<dbReference type="EMBL" id="QKQS01000010">
    <property type="protein sequence ID" value="PZA12803.1"/>
    <property type="molecule type" value="Genomic_DNA"/>
</dbReference>
<dbReference type="Pfam" id="PF10614">
    <property type="entry name" value="CsgF"/>
    <property type="match status" value="1"/>
</dbReference>
<protein>
    <recommendedName>
        <fullName evidence="2">Curli production assembly/transport component CsgF</fullName>
    </recommendedName>
</protein>
<dbReference type="Proteomes" id="UP000248134">
    <property type="component" value="Unassembled WGS sequence"/>
</dbReference>
<name>A0A323UKW6_RHOPL</name>
<dbReference type="InterPro" id="IPR018893">
    <property type="entry name" value="T8SS_CsgF"/>
</dbReference>
<evidence type="ECO:0000313" key="6">
    <source>
        <dbReference type="Proteomes" id="UP000248134"/>
    </source>
</evidence>
<reference evidence="5 6" key="1">
    <citation type="submission" date="2018-06" db="EMBL/GenBank/DDBJ databases">
        <title>Draft Whole-Genome Sequence of the purple photosynthetic bacterium Rhodospeudomonas palustris XCP.</title>
        <authorList>
            <person name="Rayyan A."/>
            <person name="Meyer T.E."/>
            <person name="Kyndt J.A."/>
        </authorList>
    </citation>
    <scope>NUCLEOTIDE SEQUENCE [LARGE SCALE GENOMIC DNA]</scope>
    <source>
        <strain evidence="5 6">XCP</strain>
    </source>
</reference>
<evidence type="ECO:0000256" key="4">
    <source>
        <dbReference type="SAM" id="SignalP"/>
    </source>
</evidence>
<dbReference type="AlphaFoldDB" id="A0A323UKW6"/>
<evidence type="ECO:0000256" key="3">
    <source>
        <dbReference type="ARBA" id="ARBA00022729"/>
    </source>
</evidence>
<feature type="chain" id="PRO_5016271230" description="Curli production assembly/transport component CsgF" evidence="4">
    <location>
        <begin position="22"/>
        <end position="94"/>
    </location>
</feature>
<gene>
    <name evidence="5" type="ORF">DNX69_06310</name>
</gene>
<evidence type="ECO:0000256" key="1">
    <source>
        <dbReference type="ARBA" id="ARBA00003989"/>
    </source>
</evidence>
<proteinExistence type="predicted"/>
<evidence type="ECO:0000313" key="5">
    <source>
        <dbReference type="EMBL" id="PZA12803.1"/>
    </source>
</evidence>
<sequence length="94" mass="9311">MTSKFLLAAAALVILTAPSLATEQIYRPVSPTFNGNPLNGNFLLSTAQAQGMGTKSGSNNTPDLSGLSSALSNIGSGSSVIVIGGTPTTASTSP</sequence>